<reference evidence="12 13" key="1">
    <citation type="submission" date="2019-04" db="EMBL/GenBank/DDBJ databases">
        <authorList>
            <person name="Poehlein A."/>
            <person name="Bengelsdorf F.R."/>
            <person name="Duerre P."/>
            <person name="Daniel R."/>
        </authorList>
    </citation>
    <scope>NUCLEOTIDE SEQUENCE [LARGE SCALE GENOMIC DNA]</scope>
    <source>
        <strain evidence="12 13">BS-1</strain>
    </source>
</reference>
<comment type="function">
    <text evidence="9">Site-specific tyrosine recombinase, which acts by catalyzing the cutting and rejoining of the recombining DNA molecules. The XerC-XerD complex is essential to convert dimers of the bacterial chromosome into monomers to permit their segregation at cell division. It also contributes to the segregational stability of plasmids.</text>
</comment>
<dbReference type="GO" id="GO:0051301">
    <property type="term" value="P:cell division"/>
    <property type="evidence" value="ECO:0007669"/>
    <property type="project" value="UniProtKB-KW"/>
</dbReference>
<comment type="similarity">
    <text evidence="9">Belongs to the 'phage' integrase family. XerC subfamily.</text>
</comment>
<dbReference type="NCBIfam" id="NF001399">
    <property type="entry name" value="PRK00283.1"/>
    <property type="match status" value="1"/>
</dbReference>
<dbReference type="EMBL" id="SRMQ01000005">
    <property type="protein sequence ID" value="TGJ76514.1"/>
    <property type="molecule type" value="Genomic_DNA"/>
</dbReference>
<gene>
    <name evidence="12" type="primary">xerD_2</name>
    <name evidence="9" type="synonym">xerC</name>
    <name evidence="12" type="ORF">CAGA_14260</name>
</gene>
<keyword evidence="2 9" id="KW-0963">Cytoplasm</keyword>
<feature type="active site" evidence="9">
    <location>
        <position position="240"/>
    </location>
</feature>
<keyword evidence="13" id="KW-1185">Reference proteome</keyword>
<evidence type="ECO:0000256" key="3">
    <source>
        <dbReference type="ARBA" id="ARBA00022618"/>
    </source>
</evidence>
<dbReference type="PROSITE" id="PS51900">
    <property type="entry name" value="CB"/>
    <property type="match status" value="1"/>
</dbReference>
<dbReference type="SUPFAM" id="SSF56349">
    <property type="entry name" value="DNA breaking-rejoining enzymes"/>
    <property type="match status" value="1"/>
</dbReference>
<evidence type="ECO:0000256" key="1">
    <source>
        <dbReference type="ARBA" id="ARBA00004496"/>
    </source>
</evidence>
<evidence type="ECO:0000256" key="4">
    <source>
        <dbReference type="ARBA" id="ARBA00022829"/>
    </source>
</evidence>
<organism evidence="12 13">
    <name type="scientific">Caproiciproducens galactitolivorans</name>
    <dbReference type="NCBI Taxonomy" id="642589"/>
    <lineage>
        <taxon>Bacteria</taxon>
        <taxon>Bacillati</taxon>
        <taxon>Bacillota</taxon>
        <taxon>Clostridia</taxon>
        <taxon>Eubacteriales</taxon>
        <taxon>Acutalibacteraceae</taxon>
        <taxon>Caproiciproducens</taxon>
    </lineage>
</organism>
<feature type="active site" evidence="9">
    <location>
        <position position="266"/>
    </location>
</feature>
<evidence type="ECO:0000313" key="12">
    <source>
        <dbReference type="EMBL" id="TGJ76514.1"/>
    </source>
</evidence>
<dbReference type="PANTHER" id="PTHR30349">
    <property type="entry name" value="PHAGE INTEGRASE-RELATED"/>
    <property type="match status" value="1"/>
</dbReference>
<comment type="subcellular location">
    <subcellularLocation>
        <location evidence="1 9">Cytoplasm</location>
    </subcellularLocation>
</comment>
<feature type="active site" description="O-(3'-phospho-DNA)-tyrosine intermediate" evidence="9">
    <location>
        <position position="275"/>
    </location>
</feature>
<dbReference type="InterPro" id="IPR010998">
    <property type="entry name" value="Integrase_recombinase_N"/>
</dbReference>
<evidence type="ECO:0000313" key="13">
    <source>
        <dbReference type="Proteomes" id="UP000297714"/>
    </source>
</evidence>
<dbReference type="PANTHER" id="PTHR30349:SF81">
    <property type="entry name" value="TYROSINE RECOMBINASE XERC"/>
    <property type="match status" value="1"/>
</dbReference>
<proteinExistence type="inferred from homology"/>
<dbReference type="Gene3D" id="1.10.443.10">
    <property type="entry name" value="Intergrase catalytic core"/>
    <property type="match status" value="1"/>
</dbReference>
<name>A0A4Z0XYM4_9FIRM</name>
<dbReference type="Gene3D" id="1.10.150.130">
    <property type="match status" value="1"/>
</dbReference>
<dbReference type="InterPro" id="IPR011010">
    <property type="entry name" value="DNA_brk_join_enz"/>
</dbReference>
<dbReference type="InterPro" id="IPR004107">
    <property type="entry name" value="Integrase_SAM-like_N"/>
</dbReference>
<feature type="domain" description="Tyr recombinase" evidence="10">
    <location>
        <begin position="106"/>
        <end position="288"/>
    </location>
</feature>
<evidence type="ECO:0000256" key="8">
    <source>
        <dbReference type="ARBA" id="ARBA00023306"/>
    </source>
</evidence>
<evidence type="ECO:0000256" key="2">
    <source>
        <dbReference type="ARBA" id="ARBA00022490"/>
    </source>
</evidence>
<feature type="active site" evidence="9">
    <location>
        <position position="243"/>
    </location>
</feature>
<dbReference type="GO" id="GO:0003677">
    <property type="term" value="F:DNA binding"/>
    <property type="evidence" value="ECO:0007669"/>
    <property type="project" value="UniProtKB-UniRule"/>
</dbReference>
<dbReference type="InterPro" id="IPR023009">
    <property type="entry name" value="Tyrosine_recombinase_XerC/XerD"/>
</dbReference>
<evidence type="ECO:0000256" key="5">
    <source>
        <dbReference type="ARBA" id="ARBA00022908"/>
    </source>
</evidence>
<feature type="active site" evidence="9">
    <location>
        <position position="146"/>
    </location>
</feature>
<dbReference type="CDD" id="cd00798">
    <property type="entry name" value="INT_XerDC_C"/>
    <property type="match status" value="1"/>
</dbReference>
<sequence>MNDYCADYSDYLINKKAVSANTLDSYIRDVEHFLSFLEENGLSDPCKVDTEWMNAYVKRLIETKKSNATITRNVASIRSFFQFLMINNKMTSNPAKAIHVAKPVKKLPQILSGKEIELLLAQPDRYEPKGCRDKAMLELLYATGIRVSELVDLNLEDMNLHNGLLKCCSGKNERLIPVYPAAVNAVAEYIQNVRSLIITPDGGHALFTNLNGRRLTRQGFWKIVKGYAESAGIVKEITPHTLRHSFALHLLENGAELKDIQLMLGHADISSTQVYVHLLNDHFKKVYNSCHPRAKLG</sequence>
<feature type="domain" description="Core-binding (CB)" evidence="11">
    <location>
        <begin position="1"/>
        <end position="85"/>
    </location>
</feature>
<dbReference type="HAMAP" id="MF_01808">
    <property type="entry name" value="Recomb_XerC_XerD"/>
    <property type="match status" value="1"/>
</dbReference>
<dbReference type="GO" id="GO:0009037">
    <property type="term" value="F:tyrosine-based site-specific recombinase activity"/>
    <property type="evidence" value="ECO:0007669"/>
    <property type="project" value="UniProtKB-UniRule"/>
</dbReference>
<evidence type="ECO:0000256" key="6">
    <source>
        <dbReference type="ARBA" id="ARBA00023125"/>
    </source>
</evidence>
<evidence type="ECO:0000256" key="7">
    <source>
        <dbReference type="ARBA" id="ARBA00023172"/>
    </source>
</evidence>
<dbReference type="GO" id="GO:0005737">
    <property type="term" value="C:cytoplasm"/>
    <property type="evidence" value="ECO:0007669"/>
    <property type="project" value="UniProtKB-SubCell"/>
</dbReference>
<keyword evidence="4 9" id="KW-0159">Chromosome partition</keyword>
<dbReference type="InterPro" id="IPR044068">
    <property type="entry name" value="CB"/>
</dbReference>
<dbReference type="GO" id="GO:0006313">
    <property type="term" value="P:DNA transposition"/>
    <property type="evidence" value="ECO:0007669"/>
    <property type="project" value="UniProtKB-UniRule"/>
</dbReference>
<dbReference type="Pfam" id="PF00589">
    <property type="entry name" value="Phage_integrase"/>
    <property type="match status" value="1"/>
</dbReference>
<accession>A0A4Z0XYM4</accession>
<dbReference type="OrthoDB" id="9801717at2"/>
<keyword evidence="7 9" id="KW-0233">DNA recombination</keyword>
<protein>
    <recommendedName>
        <fullName evidence="9">Tyrosine recombinase XerC</fullName>
    </recommendedName>
</protein>
<comment type="caution">
    <text evidence="12">The sequence shown here is derived from an EMBL/GenBank/DDBJ whole genome shotgun (WGS) entry which is preliminary data.</text>
</comment>
<keyword evidence="6 9" id="KW-0238">DNA-binding</keyword>
<keyword evidence="5 9" id="KW-0229">DNA integration</keyword>
<dbReference type="InterPro" id="IPR002104">
    <property type="entry name" value="Integrase_catalytic"/>
</dbReference>
<dbReference type="PROSITE" id="PS51898">
    <property type="entry name" value="TYR_RECOMBINASE"/>
    <property type="match status" value="1"/>
</dbReference>
<evidence type="ECO:0000259" key="11">
    <source>
        <dbReference type="PROSITE" id="PS51900"/>
    </source>
</evidence>
<dbReference type="InterPro" id="IPR013762">
    <property type="entry name" value="Integrase-like_cat_sf"/>
</dbReference>
<dbReference type="InterPro" id="IPR050090">
    <property type="entry name" value="Tyrosine_recombinase_XerCD"/>
</dbReference>
<comment type="subunit">
    <text evidence="9">Forms a cyclic heterotetrameric complex composed of two molecules of XerC and two molecules of XerD.</text>
</comment>
<dbReference type="RefSeq" id="WP_135659243.1">
    <property type="nucleotide sequence ID" value="NZ_JAJUFJ010000001.1"/>
</dbReference>
<keyword evidence="3 9" id="KW-0132">Cell division</keyword>
<dbReference type="AlphaFoldDB" id="A0A4Z0XYM4"/>
<evidence type="ECO:0000259" key="10">
    <source>
        <dbReference type="PROSITE" id="PS51898"/>
    </source>
</evidence>
<dbReference type="GO" id="GO:0007059">
    <property type="term" value="P:chromosome segregation"/>
    <property type="evidence" value="ECO:0007669"/>
    <property type="project" value="UniProtKB-UniRule"/>
</dbReference>
<feature type="active site" evidence="9">
    <location>
        <position position="171"/>
    </location>
</feature>
<keyword evidence="8 9" id="KW-0131">Cell cycle</keyword>
<dbReference type="Pfam" id="PF02899">
    <property type="entry name" value="Phage_int_SAM_1"/>
    <property type="match status" value="1"/>
</dbReference>
<evidence type="ECO:0000256" key="9">
    <source>
        <dbReference type="HAMAP-Rule" id="MF_01808"/>
    </source>
</evidence>
<dbReference type="Proteomes" id="UP000297714">
    <property type="component" value="Unassembled WGS sequence"/>
</dbReference>